<evidence type="ECO:0000256" key="8">
    <source>
        <dbReference type="SAM" id="Phobius"/>
    </source>
</evidence>
<dbReference type="Proteomes" id="UP000294911">
    <property type="component" value="Unassembled WGS sequence"/>
</dbReference>
<feature type="transmembrane region" description="Helical" evidence="8">
    <location>
        <begin position="40"/>
        <end position="60"/>
    </location>
</feature>
<dbReference type="CDD" id="cd10322">
    <property type="entry name" value="SLC5sbd"/>
    <property type="match status" value="1"/>
</dbReference>
<keyword evidence="6 8" id="KW-0472">Membrane</keyword>
<keyword evidence="3" id="KW-0813">Transport</keyword>
<dbReference type="AlphaFoldDB" id="A0A4R2PX64"/>
<dbReference type="PANTHER" id="PTHR48086">
    <property type="entry name" value="SODIUM/PROLINE SYMPORTER-RELATED"/>
    <property type="match status" value="1"/>
</dbReference>
<evidence type="ECO:0000256" key="7">
    <source>
        <dbReference type="RuleBase" id="RU362091"/>
    </source>
</evidence>
<keyword evidence="5 8" id="KW-1133">Transmembrane helix</keyword>
<evidence type="ECO:0000256" key="1">
    <source>
        <dbReference type="ARBA" id="ARBA00004141"/>
    </source>
</evidence>
<keyword evidence="10" id="KW-1185">Reference proteome</keyword>
<keyword evidence="4 8" id="KW-0812">Transmembrane</keyword>
<dbReference type="PANTHER" id="PTHR48086:SF7">
    <property type="entry name" value="SODIUM-SOLUTE SYMPORTER-RELATED"/>
    <property type="match status" value="1"/>
</dbReference>
<feature type="transmembrane region" description="Helical" evidence="8">
    <location>
        <begin position="146"/>
        <end position="167"/>
    </location>
</feature>
<evidence type="ECO:0000256" key="3">
    <source>
        <dbReference type="ARBA" id="ARBA00022448"/>
    </source>
</evidence>
<feature type="transmembrane region" description="Helical" evidence="8">
    <location>
        <begin position="260"/>
        <end position="285"/>
    </location>
</feature>
<feature type="transmembrane region" description="Helical" evidence="8">
    <location>
        <begin position="382"/>
        <end position="401"/>
    </location>
</feature>
<feature type="transmembrane region" description="Helical" evidence="8">
    <location>
        <begin position="357"/>
        <end position="376"/>
    </location>
</feature>
<comment type="similarity">
    <text evidence="2 7">Belongs to the sodium:solute symporter (SSF) (TC 2.A.21) family.</text>
</comment>
<dbReference type="InterPro" id="IPR038377">
    <property type="entry name" value="Na/Glc_symporter_sf"/>
</dbReference>
<feature type="transmembrane region" description="Helical" evidence="8">
    <location>
        <begin position="6"/>
        <end position="28"/>
    </location>
</feature>
<dbReference type="GO" id="GO:0005886">
    <property type="term" value="C:plasma membrane"/>
    <property type="evidence" value="ECO:0007669"/>
    <property type="project" value="TreeGrafter"/>
</dbReference>
<dbReference type="InterPro" id="IPR050277">
    <property type="entry name" value="Sodium:Solute_Symporter"/>
</dbReference>
<feature type="transmembrane region" description="Helical" evidence="8">
    <location>
        <begin position="118"/>
        <end position="140"/>
    </location>
</feature>
<feature type="transmembrane region" description="Helical" evidence="8">
    <location>
        <begin position="297"/>
        <end position="318"/>
    </location>
</feature>
<gene>
    <name evidence="9" type="ORF">EV191_12813</name>
</gene>
<dbReference type="GO" id="GO:0022857">
    <property type="term" value="F:transmembrane transporter activity"/>
    <property type="evidence" value="ECO:0007669"/>
    <property type="project" value="InterPro"/>
</dbReference>
<dbReference type="PROSITE" id="PS50283">
    <property type="entry name" value="NA_SOLUT_SYMP_3"/>
    <property type="match status" value="1"/>
</dbReference>
<reference evidence="9 10" key="1">
    <citation type="submission" date="2019-03" db="EMBL/GenBank/DDBJ databases">
        <title>Genomic Encyclopedia of Type Strains, Phase IV (KMG-IV): sequencing the most valuable type-strain genomes for metagenomic binning, comparative biology and taxonomic classification.</title>
        <authorList>
            <person name="Goeker M."/>
        </authorList>
    </citation>
    <scope>NUCLEOTIDE SEQUENCE [LARGE SCALE GENOMIC DNA]</scope>
    <source>
        <strain evidence="9 10">DSM 45765</strain>
    </source>
</reference>
<evidence type="ECO:0000313" key="9">
    <source>
        <dbReference type="EMBL" id="TCP40763.1"/>
    </source>
</evidence>
<dbReference type="OrthoDB" id="9789704at2"/>
<sequence length="467" mass="49173">MNVLDGIGIFAYFVAVLVIGVTTMRRISNPADFAVAGNRIVWPVLFATLAASFLGGGASLGRAGESFSSGYAFMFAAIAFPIQTILVGYFVAPKLKRYQGAETVGDIMGRHYGKPVRLLTGVISMVYCIGLLGTQVLALGTVVNTIFGIPTTVGVIVGMTLVLVYSTAGGMWATVQTDVLQFAMLGVLLPVALMVGIGSAGGVSGLLERIPETHLSFFGDYGLIAFIGLFLAFGFGEMLIPPYAQRALSAPDPTNARKGYASAGVFGLFFYFVSASLGLVALVLFPNIDPDQALPTVVREILPVGLTGLVVAGLLAVVMSSADSYLNSTTVVFAKDIFTTFINPKVEGRRLLRYERVTNVFVGVAAIVFALSVPSIVDALLYSYTLWAPTVVVPLVLAVLFGVRAPKAAMAAMLAGMLCTSVWTWLLEEPFGITGLIVGLLGNAVTFTVIAVTADRRRPVLAHGGEA</sequence>
<name>A0A4R2PX64_9PSEU</name>
<feature type="transmembrane region" description="Helical" evidence="8">
    <location>
        <begin position="179"/>
        <end position="201"/>
    </location>
</feature>
<dbReference type="RefSeq" id="WP_132881209.1">
    <property type="nucleotide sequence ID" value="NZ_SLXQ01000028.1"/>
</dbReference>
<evidence type="ECO:0000256" key="2">
    <source>
        <dbReference type="ARBA" id="ARBA00006434"/>
    </source>
</evidence>
<feature type="transmembrane region" description="Helical" evidence="8">
    <location>
        <begin position="408"/>
        <end position="427"/>
    </location>
</feature>
<proteinExistence type="inferred from homology"/>
<comment type="caution">
    <text evidence="9">The sequence shown here is derived from an EMBL/GenBank/DDBJ whole genome shotgun (WGS) entry which is preliminary data.</text>
</comment>
<dbReference type="EMBL" id="SLXQ01000028">
    <property type="protein sequence ID" value="TCP40763.1"/>
    <property type="molecule type" value="Genomic_DNA"/>
</dbReference>
<organism evidence="9 10">
    <name type="scientific">Tamaricihabitans halophyticus</name>
    <dbReference type="NCBI Taxonomy" id="1262583"/>
    <lineage>
        <taxon>Bacteria</taxon>
        <taxon>Bacillati</taxon>
        <taxon>Actinomycetota</taxon>
        <taxon>Actinomycetes</taxon>
        <taxon>Pseudonocardiales</taxon>
        <taxon>Pseudonocardiaceae</taxon>
        <taxon>Tamaricihabitans</taxon>
    </lineage>
</organism>
<evidence type="ECO:0000256" key="5">
    <source>
        <dbReference type="ARBA" id="ARBA00022989"/>
    </source>
</evidence>
<accession>A0A4R2PX64</accession>
<protein>
    <submittedName>
        <fullName evidence="9">SSS family solute:Na+ symporter</fullName>
    </submittedName>
</protein>
<evidence type="ECO:0000256" key="4">
    <source>
        <dbReference type="ARBA" id="ARBA00022692"/>
    </source>
</evidence>
<dbReference type="InterPro" id="IPR001734">
    <property type="entry name" value="Na/solute_symporter"/>
</dbReference>
<dbReference type="Pfam" id="PF00474">
    <property type="entry name" value="SSF"/>
    <property type="match status" value="1"/>
</dbReference>
<comment type="subcellular location">
    <subcellularLocation>
        <location evidence="1">Membrane</location>
        <topology evidence="1">Multi-pass membrane protein</topology>
    </subcellularLocation>
</comment>
<dbReference type="Gene3D" id="1.20.1730.10">
    <property type="entry name" value="Sodium/glucose cotransporter"/>
    <property type="match status" value="1"/>
</dbReference>
<feature type="transmembrane region" description="Helical" evidence="8">
    <location>
        <begin position="221"/>
        <end position="240"/>
    </location>
</feature>
<feature type="transmembrane region" description="Helical" evidence="8">
    <location>
        <begin position="72"/>
        <end position="92"/>
    </location>
</feature>
<evidence type="ECO:0000313" key="10">
    <source>
        <dbReference type="Proteomes" id="UP000294911"/>
    </source>
</evidence>
<evidence type="ECO:0000256" key="6">
    <source>
        <dbReference type="ARBA" id="ARBA00023136"/>
    </source>
</evidence>
<feature type="transmembrane region" description="Helical" evidence="8">
    <location>
        <begin position="433"/>
        <end position="454"/>
    </location>
</feature>